<dbReference type="CDD" id="cd05121">
    <property type="entry name" value="ABC1_ADCK3-like"/>
    <property type="match status" value="1"/>
</dbReference>
<dbReference type="GO" id="GO:0005524">
    <property type="term" value="F:ATP binding"/>
    <property type="evidence" value="ECO:0007669"/>
    <property type="project" value="InterPro"/>
</dbReference>
<dbReference type="InterPro" id="IPR004147">
    <property type="entry name" value="ABC1_dom"/>
</dbReference>
<dbReference type="InterPro" id="IPR000719">
    <property type="entry name" value="Prot_kinase_dom"/>
</dbReference>
<evidence type="ECO:0000256" key="1">
    <source>
        <dbReference type="ARBA" id="ARBA00009670"/>
    </source>
</evidence>
<dbReference type="PROSITE" id="PS50011">
    <property type="entry name" value="PROTEIN_KINASE_DOM"/>
    <property type="match status" value="1"/>
</dbReference>
<sequence>MVRMSSLRKLPRCPLGVRARPGVRCRGYVRDTGTYYAQRAWDAVDGAEKVDAVVEKLEQLKMELPLGAVDEVTKSIGSAASSVASSVEGLAYGIDLDLGALTPPSGSGEAALAAAVAFAGVRVVQSLRSAGEDPAATSAGDELPPYYDPAAAERYFGKRKGIVLRRVVEILAGSAEFLLSLKTEGNLDGNPVSDETRQRQAVQLRELLSYLGPTFVKAGQALSIRVDLLPEVYLKELRKLQDAVPPFPTEEALAILDRELAAKGGVTGVFETISPEPVASASLGQVYRGKLRDSGREVAIKVQRPGILPSIALDMHILRLLAPYIQSSKNLNSDLVGLLDQWGSRFVAELDYLREAENGKDFIAAMKARKIESVTSATPVDDLCTSNILITDWIYGERLELSEEEDVAKLCGLALTAYLTMLLDTGVLHADPHPGNLLRTDDGKLCILDWGLTTEITNDQQYAIIDYIAHLVAEDYVRIPKDLVSLGFIPSGKELAMDDQGVVRALSKVFRNLAQGGGAKGINVSDVAKEVQYIQEKYGNIFQIPPYFAYILRAFSVLEGIGLQNDPKYAIVQECYPYIARRLFSDNNPRVRSALRAIMYEPSSVEGQMKLNVRRFQKLATAFRTYNEQSVSLLPKNYERTEEELGEAQAVILREGLELLFSVEGNYLQEILVREAARTVDTLGREVLRQGLDLVTGGRGQPEIVFPFSTLDPELQKQVAFLFSPIAAKSEDDEIVLETARAVWEILQPEVSTLLSQPPTDLADVAKKSQDASKVLPGLDEVGPGLLATAIRFNAALFERVTTRIGFNPESSK</sequence>
<comment type="similarity">
    <text evidence="1">Belongs to the protein kinase superfamily. ADCK protein kinase family.</text>
</comment>
<gene>
    <name evidence="3" type="ORF">HKI87_02g16740</name>
</gene>
<accession>A0AAX4P270</accession>
<dbReference type="InterPro" id="IPR011009">
    <property type="entry name" value="Kinase-like_dom_sf"/>
</dbReference>
<dbReference type="EMBL" id="CP151502">
    <property type="protein sequence ID" value="WZN60146.1"/>
    <property type="molecule type" value="Genomic_DNA"/>
</dbReference>
<dbReference type="Pfam" id="PF03109">
    <property type="entry name" value="ABC1"/>
    <property type="match status" value="1"/>
</dbReference>
<evidence type="ECO:0000259" key="2">
    <source>
        <dbReference type="PROSITE" id="PS50011"/>
    </source>
</evidence>
<reference evidence="3 4" key="1">
    <citation type="submission" date="2024-03" db="EMBL/GenBank/DDBJ databases">
        <title>Complete genome sequence of the green alga Chloropicon roscoffensis RCC1871.</title>
        <authorList>
            <person name="Lemieux C."/>
            <person name="Pombert J.-F."/>
            <person name="Otis C."/>
            <person name="Turmel M."/>
        </authorList>
    </citation>
    <scope>NUCLEOTIDE SEQUENCE [LARGE SCALE GENOMIC DNA]</scope>
    <source>
        <strain evidence="3 4">RCC1871</strain>
    </source>
</reference>
<feature type="domain" description="Protein kinase" evidence="2">
    <location>
        <begin position="272"/>
        <end position="604"/>
    </location>
</feature>
<dbReference type="PANTHER" id="PTHR10566">
    <property type="entry name" value="CHAPERONE-ACTIVITY OF BC1 COMPLEX CABC1 -RELATED"/>
    <property type="match status" value="1"/>
</dbReference>
<proteinExistence type="inferred from homology"/>
<dbReference type="GO" id="GO:0004672">
    <property type="term" value="F:protein kinase activity"/>
    <property type="evidence" value="ECO:0007669"/>
    <property type="project" value="InterPro"/>
</dbReference>
<evidence type="ECO:0000313" key="4">
    <source>
        <dbReference type="Proteomes" id="UP001472866"/>
    </source>
</evidence>
<protein>
    <submittedName>
        <fullName evidence="3">ABC1 domain-containing protein</fullName>
    </submittedName>
</protein>
<dbReference type="InterPro" id="IPR050154">
    <property type="entry name" value="UbiB_kinase"/>
</dbReference>
<dbReference type="PANTHER" id="PTHR10566:SF118">
    <property type="entry name" value="PROTEIN KINASE DOMAIN-CONTAINING PROTEIN"/>
    <property type="match status" value="1"/>
</dbReference>
<keyword evidence="4" id="KW-1185">Reference proteome</keyword>
<dbReference type="SUPFAM" id="SSF56112">
    <property type="entry name" value="Protein kinase-like (PK-like)"/>
    <property type="match status" value="1"/>
</dbReference>
<dbReference type="Proteomes" id="UP001472866">
    <property type="component" value="Chromosome 02"/>
</dbReference>
<dbReference type="AlphaFoldDB" id="A0AAX4P270"/>
<name>A0AAX4P270_9CHLO</name>
<evidence type="ECO:0000313" key="3">
    <source>
        <dbReference type="EMBL" id="WZN60146.1"/>
    </source>
</evidence>
<dbReference type="Gene3D" id="1.10.510.10">
    <property type="entry name" value="Transferase(Phosphotransferase) domain 1"/>
    <property type="match status" value="1"/>
</dbReference>
<organism evidence="3 4">
    <name type="scientific">Chloropicon roscoffensis</name>
    <dbReference type="NCBI Taxonomy" id="1461544"/>
    <lineage>
        <taxon>Eukaryota</taxon>
        <taxon>Viridiplantae</taxon>
        <taxon>Chlorophyta</taxon>
        <taxon>Chloropicophyceae</taxon>
        <taxon>Chloropicales</taxon>
        <taxon>Chloropicaceae</taxon>
        <taxon>Chloropicon</taxon>
    </lineage>
</organism>